<evidence type="ECO:0000313" key="3">
    <source>
        <dbReference type="Proteomes" id="UP000027222"/>
    </source>
</evidence>
<feature type="region of interest" description="Disordered" evidence="1">
    <location>
        <begin position="101"/>
        <end position="124"/>
    </location>
</feature>
<reference evidence="3" key="1">
    <citation type="journal article" date="2014" name="Proc. Natl. Acad. Sci. U.S.A.">
        <title>Extensive sampling of basidiomycete genomes demonstrates inadequacy of the white-rot/brown-rot paradigm for wood decay fungi.</title>
        <authorList>
            <person name="Riley R."/>
            <person name="Salamov A.A."/>
            <person name="Brown D.W."/>
            <person name="Nagy L.G."/>
            <person name="Floudas D."/>
            <person name="Held B.W."/>
            <person name="Levasseur A."/>
            <person name="Lombard V."/>
            <person name="Morin E."/>
            <person name="Otillar R."/>
            <person name="Lindquist E.A."/>
            <person name="Sun H."/>
            <person name="LaButti K.M."/>
            <person name="Schmutz J."/>
            <person name="Jabbour D."/>
            <person name="Luo H."/>
            <person name="Baker S.E."/>
            <person name="Pisabarro A.G."/>
            <person name="Walton J.D."/>
            <person name="Blanchette R.A."/>
            <person name="Henrissat B."/>
            <person name="Martin F."/>
            <person name="Cullen D."/>
            <person name="Hibbett D.S."/>
            <person name="Grigoriev I.V."/>
        </authorList>
    </citation>
    <scope>NUCLEOTIDE SEQUENCE [LARGE SCALE GENOMIC DNA]</scope>
    <source>
        <strain evidence="3">CBS 339.88</strain>
    </source>
</reference>
<evidence type="ECO:0000256" key="1">
    <source>
        <dbReference type="SAM" id="MobiDB-lite"/>
    </source>
</evidence>
<sequence length="277" mass="30976">MKPHRQTLNSIQLSHFHTSHYSLFLNNVQSAPFLFRATTTTYTILQTKQTVSPPIHTSRYSLYHHLFLHTDSQPCTTSSQIFLSQPPRLPFTPLAQIHGKRQIESNSPPVNTSTPSNVNSSSLPSPLPNLIPRLTTICSLIRLNTRLITNVGEPLISATMTTCQAFLIWHCKLTTNILISMIHNIEHKPHYSSAKRVRAPRIPSRSAFNLPARDLVMGTSIPFPKDAACLFFSFPPRPPASFLLNIEPKPLPSSPPTRYMPHLAINLVSSISDNAPH</sequence>
<dbReference type="EMBL" id="KL142374">
    <property type="protein sequence ID" value="KDR78846.1"/>
    <property type="molecule type" value="Genomic_DNA"/>
</dbReference>
<proteinExistence type="predicted"/>
<dbReference type="HOGENOM" id="CLU_1004907_0_0_1"/>
<organism evidence="2 3">
    <name type="scientific">Galerina marginata (strain CBS 339.88)</name>
    <dbReference type="NCBI Taxonomy" id="685588"/>
    <lineage>
        <taxon>Eukaryota</taxon>
        <taxon>Fungi</taxon>
        <taxon>Dikarya</taxon>
        <taxon>Basidiomycota</taxon>
        <taxon>Agaricomycotina</taxon>
        <taxon>Agaricomycetes</taxon>
        <taxon>Agaricomycetidae</taxon>
        <taxon>Agaricales</taxon>
        <taxon>Agaricineae</taxon>
        <taxon>Strophariaceae</taxon>
        <taxon>Galerina</taxon>
    </lineage>
</organism>
<dbReference type="AlphaFoldDB" id="A0A067T6T8"/>
<name>A0A067T6T8_GALM3</name>
<dbReference type="Proteomes" id="UP000027222">
    <property type="component" value="Unassembled WGS sequence"/>
</dbReference>
<feature type="compositionally biased region" description="Low complexity" evidence="1">
    <location>
        <begin position="105"/>
        <end position="124"/>
    </location>
</feature>
<keyword evidence="3" id="KW-1185">Reference proteome</keyword>
<protein>
    <submittedName>
        <fullName evidence="2">Uncharacterized protein</fullName>
    </submittedName>
</protein>
<gene>
    <name evidence="2" type="ORF">GALMADRAFT_154758</name>
</gene>
<accession>A0A067T6T8</accession>
<evidence type="ECO:0000313" key="2">
    <source>
        <dbReference type="EMBL" id="KDR78846.1"/>
    </source>
</evidence>